<sequence>MAEVGAEAPEAVTAIGSAPETPACEEKAQGKSGDEEVKGEKPKKKRSVRSWMKKMTNFHGKHSCKSEKKEGKSEPMANGNEEKKEGVEASISNAKGEEPAAVTVKDEDHKEEVEGQGQSHHEDEDGE</sequence>
<reference evidence="2 3" key="1">
    <citation type="journal article" date="2022" name="Front. Cell. Infect. Microbiol.">
        <title>The Genomes of Two Strains of Taenia crassiceps the Animal Model for the Study of Human Cysticercosis.</title>
        <authorList>
            <person name="Bobes R.J."/>
            <person name="Estrada K."/>
            <person name="Rios-Valencia D.G."/>
            <person name="Calderon-Gallegos A."/>
            <person name="de la Torre P."/>
            <person name="Carrero J.C."/>
            <person name="Sanchez-Flores A."/>
            <person name="Laclette J.P."/>
        </authorList>
    </citation>
    <scope>NUCLEOTIDE SEQUENCE [LARGE SCALE GENOMIC DNA]</scope>
    <source>
        <strain evidence="2">WFUcys</strain>
    </source>
</reference>
<feature type="region of interest" description="Disordered" evidence="1">
    <location>
        <begin position="1"/>
        <end position="127"/>
    </location>
</feature>
<feature type="compositionally biased region" description="Basic residues" evidence="1">
    <location>
        <begin position="41"/>
        <end position="52"/>
    </location>
</feature>
<evidence type="ECO:0000313" key="3">
    <source>
        <dbReference type="Proteomes" id="UP001651158"/>
    </source>
</evidence>
<evidence type="ECO:0000313" key="2">
    <source>
        <dbReference type="EMBL" id="KAL5112514.1"/>
    </source>
</evidence>
<name>A0ABR4QS78_9CEST</name>
<proteinExistence type="predicted"/>
<evidence type="ECO:0000256" key="1">
    <source>
        <dbReference type="SAM" id="MobiDB-lite"/>
    </source>
</evidence>
<accession>A0ABR4QS78</accession>
<feature type="compositionally biased region" description="Basic and acidic residues" evidence="1">
    <location>
        <begin position="24"/>
        <end position="40"/>
    </location>
</feature>
<dbReference type="Proteomes" id="UP001651158">
    <property type="component" value="Unassembled WGS sequence"/>
</dbReference>
<dbReference type="EMBL" id="JAKROA010000001">
    <property type="protein sequence ID" value="KAL5112514.1"/>
    <property type="molecule type" value="Genomic_DNA"/>
</dbReference>
<organism evidence="2 3">
    <name type="scientific">Taenia crassiceps</name>
    <dbReference type="NCBI Taxonomy" id="6207"/>
    <lineage>
        <taxon>Eukaryota</taxon>
        <taxon>Metazoa</taxon>
        <taxon>Spiralia</taxon>
        <taxon>Lophotrochozoa</taxon>
        <taxon>Platyhelminthes</taxon>
        <taxon>Cestoda</taxon>
        <taxon>Eucestoda</taxon>
        <taxon>Cyclophyllidea</taxon>
        <taxon>Taeniidae</taxon>
        <taxon>Taenia</taxon>
    </lineage>
</organism>
<gene>
    <name evidence="2" type="ORF">TcWFU_007427</name>
</gene>
<protein>
    <submittedName>
        <fullName evidence="2">Uncharacterized protein</fullName>
    </submittedName>
</protein>
<keyword evidence="3" id="KW-1185">Reference proteome</keyword>
<feature type="compositionally biased region" description="Basic and acidic residues" evidence="1">
    <location>
        <begin position="64"/>
        <end position="73"/>
    </location>
</feature>
<feature type="compositionally biased region" description="Basic and acidic residues" evidence="1">
    <location>
        <begin position="104"/>
        <end position="127"/>
    </location>
</feature>
<comment type="caution">
    <text evidence="2">The sequence shown here is derived from an EMBL/GenBank/DDBJ whole genome shotgun (WGS) entry which is preliminary data.</text>
</comment>